<comment type="similarity">
    <text evidence="5">Belongs to the peptidase M24B family.</text>
</comment>
<keyword evidence="3" id="KW-0378">Hydrolase</keyword>
<evidence type="ECO:0000313" key="8">
    <source>
        <dbReference type="EMBL" id="PWS34062.1"/>
    </source>
</evidence>
<feature type="domain" description="Creatinase N-terminal" evidence="7">
    <location>
        <begin position="35"/>
        <end position="168"/>
    </location>
</feature>
<gene>
    <name evidence="8" type="ORF">DFH01_27430</name>
</gene>
<comment type="caution">
    <text evidence="8">The sequence shown here is derived from an EMBL/GenBank/DDBJ whole genome shotgun (WGS) entry which is preliminary data.</text>
</comment>
<evidence type="ECO:0000313" key="9">
    <source>
        <dbReference type="Proteomes" id="UP000245765"/>
    </source>
</evidence>
<evidence type="ECO:0000259" key="6">
    <source>
        <dbReference type="Pfam" id="PF00557"/>
    </source>
</evidence>
<dbReference type="Pfam" id="PF00557">
    <property type="entry name" value="Peptidase_M24"/>
    <property type="match status" value="1"/>
</dbReference>
<evidence type="ECO:0000256" key="1">
    <source>
        <dbReference type="ARBA" id="ARBA00022670"/>
    </source>
</evidence>
<dbReference type="InterPro" id="IPR000994">
    <property type="entry name" value="Pept_M24"/>
</dbReference>
<dbReference type="EMBL" id="QGNA01000009">
    <property type="protein sequence ID" value="PWS34062.1"/>
    <property type="molecule type" value="Genomic_DNA"/>
</dbReference>
<dbReference type="GO" id="GO:0046872">
    <property type="term" value="F:metal ion binding"/>
    <property type="evidence" value="ECO:0007669"/>
    <property type="project" value="UniProtKB-KW"/>
</dbReference>
<evidence type="ECO:0000256" key="5">
    <source>
        <dbReference type="RuleBase" id="RU000590"/>
    </source>
</evidence>
<keyword evidence="1" id="KW-0645">Protease</keyword>
<keyword evidence="2 5" id="KW-0479">Metal-binding</keyword>
<evidence type="ECO:0000256" key="3">
    <source>
        <dbReference type="ARBA" id="ARBA00022801"/>
    </source>
</evidence>
<dbReference type="SUPFAM" id="SSF53092">
    <property type="entry name" value="Creatinase/prolidase N-terminal domain"/>
    <property type="match status" value="1"/>
</dbReference>
<dbReference type="GO" id="GO:0008237">
    <property type="term" value="F:metallopeptidase activity"/>
    <property type="evidence" value="ECO:0007669"/>
    <property type="project" value="UniProtKB-KW"/>
</dbReference>
<dbReference type="PANTHER" id="PTHR46112:SF3">
    <property type="entry name" value="AMINOPEPTIDASE YPDF"/>
    <property type="match status" value="1"/>
</dbReference>
<dbReference type="GO" id="GO:0006508">
    <property type="term" value="P:proteolysis"/>
    <property type="evidence" value="ECO:0007669"/>
    <property type="project" value="UniProtKB-KW"/>
</dbReference>
<organism evidence="8 9">
    <name type="scientific">Falsiroseomonas bella</name>
    <dbReference type="NCBI Taxonomy" id="2184016"/>
    <lineage>
        <taxon>Bacteria</taxon>
        <taxon>Pseudomonadati</taxon>
        <taxon>Pseudomonadota</taxon>
        <taxon>Alphaproteobacteria</taxon>
        <taxon>Acetobacterales</taxon>
        <taxon>Roseomonadaceae</taxon>
        <taxon>Falsiroseomonas</taxon>
    </lineage>
</organism>
<dbReference type="Proteomes" id="UP000245765">
    <property type="component" value="Unassembled WGS sequence"/>
</dbReference>
<dbReference type="RefSeq" id="WP_109873723.1">
    <property type="nucleotide sequence ID" value="NZ_QGNA01000009.1"/>
</dbReference>
<dbReference type="InterPro" id="IPR029149">
    <property type="entry name" value="Creatin/AminoP/Spt16_N"/>
</dbReference>
<dbReference type="InterPro" id="IPR050659">
    <property type="entry name" value="Peptidase_M24B"/>
</dbReference>
<dbReference type="OrthoDB" id="9761809at2"/>
<dbReference type="InterPro" id="IPR000587">
    <property type="entry name" value="Creatinase_N"/>
</dbReference>
<dbReference type="Gene3D" id="3.90.230.10">
    <property type="entry name" value="Creatinase/methionine aminopeptidase superfamily"/>
    <property type="match status" value="1"/>
</dbReference>
<name>A0A317F693_9PROT</name>
<dbReference type="AlphaFoldDB" id="A0A317F693"/>
<proteinExistence type="inferred from homology"/>
<evidence type="ECO:0000259" key="7">
    <source>
        <dbReference type="Pfam" id="PF01321"/>
    </source>
</evidence>
<keyword evidence="4" id="KW-0482">Metalloprotease</keyword>
<dbReference type="PROSITE" id="PS00491">
    <property type="entry name" value="PROLINE_PEPTIDASE"/>
    <property type="match status" value="1"/>
</dbReference>
<feature type="domain" description="Peptidase M24" evidence="6">
    <location>
        <begin position="177"/>
        <end position="384"/>
    </location>
</feature>
<sequence>MTVGVGGSDFATELAGIRNQRDAVPPIGVEEHARRVERAQARMRELGIAALWLDGTTNLAWLTGLKHGQSERPVGAILPAQGPLSYLCPAFEVERLRTMLLLPGDVRGWEEDEDPYALFTEMLREADVAGGTVALDDMARVFVAEGMRGALPNHRFVASGPVTSHLRERKTEQEVAILRQAMGMTLQIHAAAARALQPGVTTTEVGEFLAAAHRRAGFDSGPAFSIVLFGEPTAYPHGVPYPQTLAEGDVVLIDVGAPLHGYVSDITRSYVFGTPTPRQREIWNLAKRAQAAGFAAAKPGAPCAAIDDACRGEVVKAGMGPGYKVPGLPHRTGHGIGMDVHEAPYFVGGNQQPLAVGNTGSIEPTIAIYGEFGIRLEDHIVITERGADWLTPPARSVDDPFGLEGRA</sequence>
<keyword evidence="9" id="KW-1185">Reference proteome</keyword>
<accession>A0A317F693</accession>
<dbReference type="InterPro" id="IPR036005">
    <property type="entry name" value="Creatinase/aminopeptidase-like"/>
</dbReference>
<dbReference type="Gene3D" id="3.40.350.10">
    <property type="entry name" value="Creatinase/prolidase N-terminal domain"/>
    <property type="match status" value="1"/>
</dbReference>
<evidence type="ECO:0000256" key="2">
    <source>
        <dbReference type="ARBA" id="ARBA00022723"/>
    </source>
</evidence>
<evidence type="ECO:0000256" key="4">
    <source>
        <dbReference type="ARBA" id="ARBA00023049"/>
    </source>
</evidence>
<dbReference type="InterPro" id="IPR001131">
    <property type="entry name" value="Peptidase_M24B_aminopep-P_CS"/>
</dbReference>
<dbReference type="Pfam" id="PF01321">
    <property type="entry name" value="Creatinase_N"/>
    <property type="match status" value="1"/>
</dbReference>
<dbReference type="PANTHER" id="PTHR46112">
    <property type="entry name" value="AMINOPEPTIDASE"/>
    <property type="match status" value="1"/>
</dbReference>
<dbReference type="SUPFAM" id="SSF55920">
    <property type="entry name" value="Creatinase/aminopeptidase"/>
    <property type="match status" value="1"/>
</dbReference>
<reference evidence="9" key="1">
    <citation type="submission" date="2018-05" db="EMBL/GenBank/DDBJ databases">
        <authorList>
            <person name="Du Z."/>
            <person name="Wang X."/>
        </authorList>
    </citation>
    <scope>NUCLEOTIDE SEQUENCE [LARGE SCALE GENOMIC DNA]</scope>
    <source>
        <strain evidence="9">CQN31</strain>
    </source>
</reference>
<protein>
    <submittedName>
        <fullName evidence="8">X-Pro dipeptidase</fullName>
    </submittedName>
</protein>